<reference evidence="2" key="1">
    <citation type="journal article" date="2013" name="Proc. Natl. Acad. Sci. U.S.A.">
        <title>Inactivation of the microRNA-183/96/182 cluster results in syndromic retinal degeneration.</title>
        <authorList>
            <person name="Lumayag S."/>
            <person name="Haldin C.E."/>
            <person name="Corbett N.J."/>
            <person name="Wahlin K.J."/>
            <person name="Cowan C."/>
            <person name="Turturro S."/>
            <person name="Larsen P.E."/>
            <person name="Kovacs B."/>
            <person name="Witmer P.D."/>
            <person name="Valle D."/>
            <person name="Zack D.J."/>
            <person name="Nicholson D.A."/>
            <person name="Xu S."/>
        </authorList>
    </citation>
    <scope>NUCLEOTIDE SEQUENCE</scope>
    <source>
        <strain evidence="2">129/BL6 mixed</strain>
        <tissue evidence="2">Retina</tissue>
    </source>
</reference>
<keyword evidence="1" id="KW-0812">Transmembrane</keyword>
<accession>M9QUB2</accession>
<keyword evidence="1" id="KW-1133">Transmembrane helix</keyword>
<name>M9QUB2_MOUSE</name>
<organism evidence="2">
    <name type="scientific">Mus musculus</name>
    <name type="common">Mouse</name>
    <dbReference type="NCBI Taxonomy" id="10090"/>
    <lineage>
        <taxon>Eukaryota</taxon>
        <taxon>Metazoa</taxon>
        <taxon>Chordata</taxon>
        <taxon>Craniata</taxon>
        <taxon>Vertebrata</taxon>
        <taxon>Euteleostomi</taxon>
        <taxon>Mammalia</taxon>
        <taxon>Eutheria</taxon>
        <taxon>Euarchontoglires</taxon>
        <taxon>Glires</taxon>
        <taxon>Rodentia</taxon>
        <taxon>Myomorpha</taxon>
        <taxon>Muroidea</taxon>
        <taxon>Muridae</taxon>
        <taxon>Murinae</taxon>
        <taxon>Mus</taxon>
        <taxon>Mus</taxon>
    </lineage>
</organism>
<evidence type="ECO:0000256" key="1">
    <source>
        <dbReference type="SAM" id="Phobius"/>
    </source>
</evidence>
<proteinExistence type="predicted"/>
<dbReference type="EMBL" id="KC408931">
    <property type="protein sequence ID" value="AGI56046.1"/>
    <property type="molecule type" value="Transcribed_RNA"/>
</dbReference>
<sequence>MFPVLCEPVTPFICPDHNSTQVDPSWQMCGLLWTLASHSCITLLNVIVYIFYGTCFKSFFLSI</sequence>
<feature type="transmembrane region" description="Helical" evidence="1">
    <location>
        <begin position="31"/>
        <end position="52"/>
    </location>
</feature>
<protein>
    <submittedName>
        <fullName evidence="2">Uncharacterized protein</fullName>
    </submittedName>
</protein>
<keyword evidence="1" id="KW-0472">Membrane</keyword>
<dbReference type="AlphaFoldDB" id="M9QUB2"/>
<evidence type="ECO:0000313" key="2">
    <source>
        <dbReference type="EMBL" id="AGI56046.1"/>
    </source>
</evidence>